<feature type="transmembrane region" description="Helical" evidence="1">
    <location>
        <begin position="30"/>
        <end position="57"/>
    </location>
</feature>
<accession>M6QFL4</accession>
<dbReference type="AlphaFoldDB" id="M6QFL4"/>
<keyword evidence="1" id="KW-1133">Transmembrane helix</keyword>
<dbReference type="Proteomes" id="UP000012118">
    <property type="component" value="Unassembled WGS sequence"/>
</dbReference>
<name>M6QFL4_9LEPT</name>
<proteinExistence type="predicted"/>
<keyword evidence="3" id="KW-1185">Reference proteome</keyword>
<gene>
    <name evidence="2" type="ORF">LEP1GSC108_4982</name>
</gene>
<evidence type="ECO:0000313" key="3">
    <source>
        <dbReference type="Proteomes" id="UP000012118"/>
    </source>
</evidence>
<evidence type="ECO:0000313" key="2">
    <source>
        <dbReference type="EMBL" id="EMN92035.1"/>
    </source>
</evidence>
<organism evidence="2 3">
    <name type="scientific">Leptospira weilii str. UI 13098</name>
    <dbReference type="NCBI Taxonomy" id="1088542"/>
    <lineage>
        <taxon>Bacteria</taxon>
        <taxon>Pseudomonadati</taxon>
        <taxon>Spirochaetota</taxon>
        <taxon>Spirochaetia</taxon>
        <taxon>Leptospirales</taxon>
        <taxon>Leptospiraceae</taxon>
        <taxon>Leptospira</taxon>
    </lineage>
</organism>
<keyword evidence="1" id="KW-0472">Membrane</keyword>
<reference evidence="2 3" key="1">
    <citation type="submission" date="2013-01" db="EMBL/GenBank/DDBJ databases">
        <authorList>
            <person name="Harkins D.M."/>
            <person name="Durkin A.S."/>
            <person name="Brinkac L.M."/>
            <person name="Haft D.H."/>
            <person name="Selengut J.D."/>
            <person name="Sanka R."/>
            <person name="DePew J."/>
            <person name="Purushe J."/>
            <person name="Chanthongthip A."/>
            <person name="Lattana O."/>
            <person name="Phetsouvanh R."/>
            <person name="Newton P.N."/>
            <person name="Vinetz J.M."/>
            <person name="Sutton G.G."/>
            <person name="Nierman W.C."/>
            <person name="Fouts D.E."/>
        </authorList>
    </citation>
    <scope>NUCLEOTIDE SEQUENCE [LARGE SCALE GENOMIC DNA]</scope>
    <source>
        <strain evidence="2 3">UI 13098</strain>
    </source>
</reference>
<keyword evidence="1" id="KW-0812">Transmembrane</keyword>
<sequence>MQSQFLKILRLFAKQIIEGGNAGNFRAFLFGFWTIPLGLVLKLYVFSFSFITLRFLGSFEYRSKIVKV</sequence>
<comment type="caution">
    <text evidence="2">The sequence shown here is derived from an EMBL/GenBank/DDBJ whole genome shotgun (WGS) entry which is preliminary data.</text>
</comment>
<dbReference type="EMBL" id="AHNU02000020">
    <property type="protein sequence ID" value="EMN92035.1"/>
    <property type="molecule type" value="Genomic_DNA"/>
</dbReference>
<protein>
    <submittedName>
        <fullName evidence="2">Uncharacterized protein</fullName>
    </submittedName>
</protein>
<evidence type="ECO:0000256" key="1">
    <source>
        <dbReference type="SAM" id="Phobius"/>
    </source>
</evidence>